<feature type="coiled-coil region" evidence="8">
    <location>
        <begin position="39"/>
        <end position="66"/>
    </location>
</feature>
<keyword evidence="4" id="KW-0158">Chromosome</keyword>
<proteinExistence type="inferred from homology"/>
<sequence>MEISDQTVQKIERFAENRQVAERESAREPLSDTALHAYTRRLDATLKGLQEQVKRQENDLIKLRELNSIELPEPGTDTWARVSQARRAKKAYDSVLKSEHELPATDSVLPSLLALEETARLIKDNKTSVQLTAEQLSTDRDRLRVEDANLRDSQAIASGLRERIQFIRNAQSRKSDQTPSQVAREQVIQQKKQNKDLDRTSARLKVDLDKFIDDTLAPMLAAEDLGGPTVGDALEVSDATLKAGYTAHGKPKKQKQPVEEENGSQQRIDQFMQRSGDDTSLNKREAAAKEFHQLLDDLLDANTSYINLKRDSASSRFLVRAKVAQFHPRDARRLRLIDFGRSLGN</sequence>
<keyword evidence="6" id="KW-0539">Nucleus</keyword>
<evidence type="ECO:0000256" key="8">
    <source>
        <dbReference type="SAM" id="Coils"/>
    </source>
</evidence>
<dbReference type="GO" id="GO:0051382">
    <property type="term" value="P:kinetochore assembly"/>
    <property type="evidence" value="ECO:0007669"/>
    <property type="project" value="InterPro"/>
</dbReference>
<evidence type="ECO:0000256" key="7">
    <source>
        <dbReference type="ARBA" id="ARBA00023328"/>
    </source>
</evidence>
<dbReference type="AlphaFoldDB" id="A0A1F5L7F3"/>
<evidence type="ECO:0000256" key="2">
    <source>
        <dbReference type="ARBA" id="ARBA00004584"/>
    </source>
</evidence>
<reference evidence="10 11" key="1">
    <citation type="journal article" date="2016" name="Sci. Rep.">
        <title>Penicillium arizonense, a new, genome sequenced fungal species, reveals a high chemical diversity in secreted metabolites.</title>
        <authorList>
            <person name="Grijseels S."/>
            <person name="Nielsen J.C."/>
            <person name="Randelovic M."/>
            <person name="Nielsen J."/>
            <person name="Nielsen K.F."/>
            <person name="Workman M."/>
            <person name="Frisvad J.C."/>
        </authorList>
    </citation>
    <scope>NUCLEOTIDE SEQUENCE [LARGE SCALE GENOMIC DNA]</scope>
    <source>
        <strain evidence="10 11">CBS 141311</strain>
    </source>
</reference>
<keyword evidence="7" id="KW-0137">Centromere</keyword>
<evidence type="ECO:0000313" key="11">
    <source>
        <dbReference type="Proteomes" id="UP000177622"/>
    </source>
</evidence>
<evidence type="ECO:0000256" key="9">
    <source>
        <dbReference type="SAM" id="MobiDB-lite"/>
    </source>
</evidence>
<keyword evidence="11" id="KW-1185">Reference proteome</keyword>
<dbReference type="Proteomes" id="UP000177622">
    <property type="component" value="Unassembled WGS sequence"/>
</dbReference>
<comment type="caution">
    <text evidence="10">The sequence shown here is derived from an EMBL/GenBank/DDBJ whole genome shotgun (WGS) entry which is preliminary data.</text>
</comment>
<feature type="region of interest" description="Disordered" evidence="9">
    <location>
        <begin position="246"/>
        <end position="267"/>
    </location>
</feature>
<evidence type="ECO:0000313" key="10">
    <source>
        <dbReference type="EMBL" id="OGE48879.1"/>
    </source>
</evidence>
<protein>
    <submittedName>
        <fullName evidence="10">Uncharacterized protein</fullName>
    </submittedName>
</protein>
<dbReference type="GO" id="GO:0005634">
    <property type="term" value="C:nucleus"/>
    <property type="evidence" value="ECO:0007669"/>
    <property type="project" value="UniProtKB-SubCell"/>
</dbReference>
<organism evidence="10 11">
    <name type="scientific">Penicillium arizonense</name>
    <dbReference type="NCBI Taxonomy" id="1835702"/>
    <lineage>
        <taxon>Eukaryota</taxon>
        <taxon>Fungi</taxon>
        <taxon>Dikarya</taxon>
        <taxon>Ascomycota</taxon>
        <taxon>Pezizomycotina</taxon>
        <taxon>Eurotiomycetes</taxon>
        <taxon>Eurotiomycetidae</taxon>
        <taxon>Eurotiales</taxon>
        <taxon>Aspergillaceae</taxon>
        <taxon>Penicillium</taxon>
    </lineage>
</organism>
<dbReference type="EMBL" id="LXJU01000025">
    <property type="protein sequence ID" value="OGE48879.1"/>
    <property type="molecule type" value="Genomic_DNA"/>
</dbReference>
<evidence type="ECO:0000256" key="1">
    <source>
        <dbReference type="ARBA" id="ARBA00004123"/>
    </source>
</evidence>
<keyword evidence="5 8" id="KW-0175">Coiled coil</keyword>
<dbReference type="RefSeq" id="XP_022484333.1">
    <property type="nucleotide sequence ID" value="XM_022635877.1"/>
</dbReference>
<evidence type="ECO:0000256" key="5">
    <source>
        <dbReference type="ARBA" id="ARBA00023054"/>
    </source>
</evidence>
<dbReference type="OrthoDB" id="9445768at2759"/>
<dbReference type="PANTHER" id="PTHR14401:SF6">
    <property type="entry name" value="CENTROMERE PROTEIN K"/>
    <property type="match status" value="1"/>
</dbReference>
<comment type="subcellular location">
    <subcellularLocation>
        <location evidence="2">Chromosome</location>
        <location evidence="2">Centromere</location>
    </subcellularLocation>
    <subcellularLocation>
        <location evidence="1">Nucleus</location>
    </subcellularLocation>
</comment>
<dbReference type="PANTHER" id="PTHR14401">
    <property type="entry name" value="CENTROMERE PROTEIN K"/>
    <property type="match status" value="1"/>
</dbReference>
<dbReference type="GeneID" id="34580611"/>
<dbReference type="GO" id="GO:0000070">
    <property type="term" value="P:mitotic sister chromatid segregation"/>
    <property type="evidence" value="ECO:0007669"/>
    <property type="project" value="TreeGrafter"/>
</dbReference>
<evidence type="ECO:0000256" key="6">
    <source>
        <dbReference type="ARBA" id="ARBA00023242"/>
    </source>
</evidence>
<evidence type="ECO:0000256" key="3">
    <source>
        <dbReference type="ARBA" id="ARBA00005795"/>
    </source>
</evidence>
<name>A0A1F5L7F3_PENAI</name>
<feature type="region of interest" description="Disordered" evidence="9">
    <location>
        <begin position="170"/>
        <end position="196"/>
    </location>
</feature>
<gene>
    <name evidence="10" type="ORF">PENARI_c025G12016</name>
</gene>
<evidence type="ECO:0000256" key="4">
    <source>
        <dbReference type="ARBA" id="ARBA00022454"/>
    </source>
</evidence>
<feature type="compositionally biased region" description="Polar residues" evidence="9">
    <location>
        <begin position="170"/>
        <end position="191"/>
    </location>
</feature>
<dbReference type="GO" id="GO:0000775">
    <property type="term" value="C:chromosome, centromeric region"/>
    <property type="evidence" value="ECO:0007669"/>
    <property type="project" value="UniProtKB-SubCell"/>
</dbReference>
<dbReference type="InterPro" id="IPR020993">
    <property type="entry name" value="Centromere_CenpK"/>
</dbReference>
<accession>A0A1F5L7F3</accession>
<comment type="similarity">
    <text evidence="3">Belongs to the CENP-K/MCM22 family.</text>
</comment>